<proteinExistence type="predicted"/>
<accession>A0A2I5HCA9</accession>
<evidence type="ECO:0000256" key="1">
    <source>
        <dbReference type="SAM" id="Phobius"/>
    </source>
</evidence>
<gene>
    <name evidence="2" type="ORF">CNQ75_00805</name>
</gene>
<dbReference type="EMBL" id="CP023345">
    <property type="protein sequence ID" value="ATW53198.1"/>
    <property type="molecule type" value="Genomic_DNA"/>
</dbReference>
<sequence>MQVYGGNSRRKIKWNCELYHNRYLFRCYGEDNASKCILFALFFLWMIRICAALFQGKRILKLNENYF</sequence>
<name>A0A2I5HCA9_SALDZ</name>
<reference evidence="2 3" key="1">
    <citation type="submission" date="2017-09" db="EMBL/GenBank/DDBJ databases">
        <title>Complete genome of Salmonella enterica subsp. diarizonae isolated from stool of a patient with bacterial enteropathy.</title>
        <authorList>
            <person name="Zhou J."/>
            <person name="Chen Q."/>
            <person name="Guo L."/>
            <person name="Fan J."/>
        </authorList>
    </citation>
    <scope>NUCLEOTIDE SEQUENCE [LARGE SCALE GENOMIC DNA]</scope>
    <source>
        <strain evidence="2 3">HZS154</strain>
    </source>
</reference>
<evidence type="ECO:0000313" key="3">
    <source>
        <dbReference type="Proteomes" id="UP000230639"/>
    </source>
</evidence>
<keyword evidence="1" id="KW-1133">Transmembrane helix</keyword>
<keyword evidence="1" id="KW-0472">Membrane</keyword>
<keyword evidence="1" id="KW-0812">Transmembrane</keyword>
<feature type="transmembrane region" description="Helical" evidence="1">
    <location>
        <begin position="37"/>
        <end position="54"/>
    </location>
</feature>
<dbReference type="Proteomes" id="UP000230639">
    <property type="component" value="Chromosome"/>
</dbReference>
<organism evidence="2 3">
    <name type="scientific">Salmonella diarizonae</name>
    <dbReference type="NCBI Taxonomy" id="59204"/>
    <lineage>
        <taxon>Bacteria</taxon>
        <taxon>Pseudomonadati</taxon>
        <taxon>Pseudomonadota</taxon>
        <taxon>Gammaproteobacteria</taxon>
        <taxon>Enterobacterales</taxon>
        <taxon>Enterobacteriaceae</taxon>
        <taxon>Salmonella</taxon>
    </lineage>
</organism>
<dbReference type="AlphaFoldDB" id="A0A2I5HCA9"/>
<evidence type="ECO:0000313" key="2">
    <source>
        <dbReference type="EMBL" id="ATW53198.1"/>
    </source>
</evidence>
<protein>
    <submittedName>
        <fullName evidence="2">Uncharacterized protein</fullName>
    </submittedName>
</protein>